<evidence type="ECO:0000313" key="10">
    <source>
        <dbReference type="EMBL" id="KAG8163190.1"/>
    </source>
</evidence>
<gene>
    <name evidence="10" type="ORF">JTE90_019474</name>
</gene>
<dbReference type="GO" id="GO:0005789">
    <property type="term" value="C:endoplasmic reticulum membrane"/>
    <property type="evidence" value="ECO:0007669"/>
    <property type="project" value="UniProtKB-SubCell"/>
</dbReference>
<accession>A0AAV6TF58</accession>
<keyword evidence="4" id="KW-0256">Endoplasmic reticulum</keyword>
<dbReference type="AlphaFoldDB" id="A0AAV6TF58"/>
<evidence type="ECO:0000256" key="6">
    <source>
        <dbReference type="ARBA" id="ARBA00022989"/>
    </source>
</evidence>
<evidence type="ECO:0000313" key="11">
    <source>
        <dbReference type="Proteomes" id="UP000827092"/>
    </source>
</evidence>
<keyword evidence="9" id="KW-0472">Membrane</keyword>
<keyword evidence="11" id="KW-1185">Reference proteome</keyword>
<protein>
    <recommendedName>
        <fullName evidence="12">Thioredoxin-related transmembrane protein 1</fullName>
    </recommendedName>
</protein>
<dbReference type="InterPro" id="IPR052454">
    <property type="entry name" value="TMX_domain-containing"/>
</dbReference>
<dbReference type="PANTHER" id="PTHR46107">
    <property type="entry name" value="DUMPY: SHORTER THAN WILD-TYPE"/>
    <property type="match status" value="1"/>
</dbReference>
<evidence type="ECO:0000256" key="8">
    <source>
        <dbReference type="ARBA" id="ARBA00023284"/>
    </source>
</evidence>
<evidence type="ECO:0000256" key="7">
    <source>
        <dbReference type="ARBA" id="ARBA00023157"/>
    </source>
</evidence>
<keyword evidence="5" id="KW-0249">Electron transport</keyword>
<evidence type="ECO:0000256" key="2">
    <source>
        <dbReference type="ARBA" id="ARBA00022448"/>
    </source>
</evidence>
<feature type="transmembrane region" description="Helical" evidence="9">
    <location>
        <begin position="94"/>
        <end position="120"/>
    </location>
</feature>
<keyword evidence="6 9" id="KW-1133">Transmembrane helix</keyword>
<organism evidence="10 11">
    <name type="scientific">Oedothorax gibbosus</name>
    <dbReference type="NCBI Taxonomy" id="931172"/>
    <lineage>
        <taxon>Eukaryota</taxon>
        <taxon>Metazoa</taxon>
        <taxon>Ecdysozoa</taxon>
        <taxon>Arthropoda</taxon>
        <taxon>Chelicerata</taxon>
        <taxon>Arachnida</taxon>
        <taxon>Araneae</taxon>
        <taxon>Araneomorphae</taxon>
        <taxon>Entelegynae</taxon>
        <taxon>Araneoidea</taxon>
        <taxon>Linyphiidae</taxon>
        <taxon>Erigoninae</taxon>
        <taxon>Oedothorax</taxon>
    </lineage>
</organism>
<evidence type="ECO:0000256" key="3">
    <source>
        <dbReference type="ARBA" id="ARBA00022729"/>
    </source>
</evidence>
<dbReference type="PANTHER" id="PTHR46107:SF3">
    <property type="entry name" value="THIOREDOXIN DOMAIN-CONTAINING PROTEIN"/>
    <property type="match status" value="1"/>
</dbReference>
<sequence length="140" mass="16123">MYAFYQVWSFITNTFFSSVKDGVFRQYRGSRDKDSFISFVEKRNGRALILYRAGSHHNPTKWRLYLLSSESPCLLRSMHNTLVEDYGIPYWGSYIIFGLLTMLVGALLGLLLVFAIDFFCPSRMGYQPLPKSPNAPGTRE</sequence>
<evidence type="ECO:0000256" key="9">
    <source>
        <dbReference type="SAM" id="Phobius"/>
    </source>
</evidence>
<name>A0AAV6TF58_9ARAC</name>
<evidence type="ECO:0000256" key="4">
    <source>
        <dbReference type="ARBA" id="ARBA00022824"/>
    </source>
</evidence>
<evidence type="ECO:0000256" key="5">
    <source>
        <dbReference type="ARBA" id="ARBA00022982"/>
    </source>
</evidence>
<keyword evidence="3" id="KW-0732">Signal</keyword>
<dbReference type="Proteomes" id="UP000827092">
    <property type="component" value="Unassembled WGS sequence"/>
</dbReference>
<evidence type="ECO:0008006" key="12">
    <source>
        <dbReference type="Google" id="ProtNLM"/>
    </source>
</evidence>
<comment type="subcellular location">
    <subcellularLocation>
        <location evidence="1">Endoplasmic reticulum membrane</location>
        <topology evidence="1">Single-pass membrane protein</topology>
    </subcellularLocation>
</comment>
<proteinExistence type="predicted"/>
<keyword evidence="9" id="KW-0812">Transmembrane</keyword>
<dbReference type="EMBL" id="JAFNEN010005708">
    <property type="protein sequence ID" value="KAG8163190.1"/>
    <property type="molecule type" value="Genomic_DNA"/>
</dbReference>
<dbReference type="GO" id="GO:0015036">
    <property type="term" value="F:disulfide oxidoreductase activity"/>
    <property type="evidence" value="ECO:0007669"/>
    <property type="project" value="TreeGrafter"/>
</dbReference>
<feature type="non-terminal residue" evidence="10">
    <location>
        <position position="140"/>
    </location>
</feature>
<keyword evidence="2" id="KW-0813">Transport</keyword>
<reference evidence="10 11" key="1">
    <citation type="journal article" date="2022" name="Nat. Ecol. Evol.">
        <title>A masculinizing supergene underlies an exaggerated male reproductive morph in a spider.</title>
        <authorList>
            <person name="Hendrickx F."/>
            <person name="De Corte Z."/>
            <person name="Sonet G."/>
            <person name="Van Belleghem S.M."/>
            <person name="Kostlbacher S."/>
            <person name="Vangestel C."/>
        </authorList>
    </citation>
    <scope>NUCLEOTIDE SEQUENCE [LARGE SCALE GENOMIC DNA]</scope>
    <source>
        <strain evidence="10">W744_W776</strain>
    </source>
</reference>
<evidence type="ECO:0000256" key="1">
    <source>
        <dbReference type="ARBA" id="ARBA00004389"/>
    </source>
</evidence>
<comment type="caution">
    <text evidence="10">The sequence shown here is derived from an EMBL/GenBank/DDBJ whole genome shotgun (WGS) entry which is preliminary data.</text>
</comment>
<keyword evidence="7" id="KW-1015">Disulfide bond</keyword>
<keyword evidence="8" id="KW-0676">Redox-active center</keyword>